<evidence type="ECO:0000313" key="3">
    <source>
        <dbReference type="Proteomes" id="UP000886998"/>
    </source>
</evidence>
<keyword evidence="3" id="KW-1185">Reference proteome</keyword>
<dbReference type="EMBL" id="BMAV01024073">
    <property type="protein sequence ID" value="GFS29903.1"/>
    <property type="molecule type" value="Genomic_DNA"/>
</dbReference>
<feature type="compositionally biased region" description="Acidic residues" evidence="1">
    <location>
        <begin position="42"/>
        <end position="51"/>
    </location>
</feature>
<evidence type="ECO:0000256" key="1">
    <source>
        <dbReference type="SAM" id="MobiDB-lite"/>
    </source>
</evidence>
<dbReference type="AlphaFoldDB" id="A0A8X6M5P8"/>
<gene>
    <name evidence="2" type="ORF">TNIN_447341</name>
</gene>
<protein>
    <submittedName>
        <fullName evidence="2">Uncharacterized protein</fullName>
    </submittedName>
</protein>
<name>A0A8X6M5P8_9ARAC</name>
<reference evidence="2" key="1">
    <citation type="submission" date="2020-08" db="EMBL/GenBank/DDBJ databases">
        <title>Multicomponent nature underlies the extraordinary mechanical properties of spider dragline silk.</title>
        <authorList>
            <person name="Kono N."/>
            <person name="Nakamura H."/>
            <person name="Mori M."/>
            <person name="Yoshida Y."/>
            <person name="Ohtoshi R."/>
            <person name="Malay A.D."/>
            <person name="Moran D.A.P."/>
            <person name="Tomita M."/>
            <person name="Numata K."/>
            <person name="Arakawa K."/>
        </authorList>
    </citation>
    <scope>NUCLEOTIDE SEQUENCE</scope>
</reference>
<proteinExistence type="predicted"/>
<evidence type="ECO:0000313" key="2">
    <source>
        <dbReference type="EMBL" id="GFS29903.1"/>
    </source>
</evidence>
<organism evidence="2 3">
    <name type="scientific">Trichonephila inaurata madagascariensis</name>
    <dbReference type="NCBI Taxonomy" id="2747483"/>
    <lineage>
        <taxon>Eukaryota</taxon>
        <taxon>Metazoa</taxon>
        <taxon>Ecdysozoa</taxon>
        <taxon>Arthropoda</taxon>
        <taxon>Chelicerata</taxon>
        <taxon>Arachnida</taxon>
        <taxon>Araneae</taxon>
        <taxon>Araneomorphae</taxon>
        <taxon>Entelegynae</taxon>
        <taxon>Araneoidea</taxon>
        <taxon>Nephilidae</taxon>
        <taxon>Trichonephila</taxon>
        <taxon>Trichonephila inaurata</taxon>
    </lineage>
</organism>
<feature type="region of interest" description="Disordered" evidence="1">
    <location>
        <begin position="40"/>
        <end position="59"/>
    </location>
</feature>
<comment type="caution">
    <text evidence="2">The sequence shown here is derived from an EMBL/GenBank/DDBJ whole genome shotgun (WGS) entry which is preliminary data.</text>
</comment>
<dbReference type="Proteomes" id="UP000886998">
    <property type="component" value="Unassembled WGS sequence"/>
</dbReference>
<sequence>MAQAVHYIVLLDMELWQEADEDSPDDLSLIEDESVEIVNEAESSEVDEDEHDRENYNPKRKMKPYLDIMSVLDACASINCSRN</sequence>
<accession>A0A8X6M5P8</accession>